<proteinExistence type="predicted"/>
<comment type="caution">
    <text evidence="1">The sequence shown here is derived from an EMBL/GenBank/DDBJ whole genome shotgun (WGS) entry which is preliminary data.</text>
</comment>
<dbReference type="EMBL" id="BGZK01001107">
    <property type="protein sequence ID" value="GBP71405.1"/>
    <property type="molecule type" value="Genomic_DNA"/>
</dbReference>
<gene>
    <name evidence="1" type="ORF">EVAR_44771_1</name>
</gene>
<evidence type="ECO:0000313" key="2">
    <source>
        <dbReference type="Proteomes" id="UP000299102"/>
    </source>
</evidence>
<name>A0A4C1YAA6_EUMVA</name>
<dbReference type="AlphaFoldDB" id="A0A4C1YAA6"/>
<dbReference type="Proteomes" id="UP000299102">
    <property type="component" value="Unassembled WGS sequence"/>
</dbReference>
<evidence type="ECO:0000313" key="1">
    <source>
        <dbReference type="EMBL" id="GBP71405.1"/>
    </source>
</evidence>
<accession>A0A4C1YAA6</accession>
<protein>
    <submittedName>
        <fullName evidence="1">Uncharacterized protein</fullName>
    </submittedName>
</protein>
<sequence length="180" mass="19423">MSGGGRVVNASPSIYEVPGSNSDYGRIDQRVLNLYQINQVVLCVGDSIKSLVQDIITAHVIKRKVQYPLTWRVRGQQRTGPPLRSVGGEHDVADARVTRAGTIRLFRATQSTAVWHEARGPLAPSAVVACPPIIDIHQAETKRIWGGATGRTSRQISHELATSVFGQRARRPPGPAGGSS</sequence>
<organism evidence="1 2">
    <name type="scientific">Eumeta variegata</name>
    <name type="common">Bagworm moth</name>
    <name type="synonym">Eumeta japonica</name>
    <dbReference type="NCBI Taxonomy" id="151549"/>
    <lineage>
        <taxon>Eukaryota</taxon>
        <taxon>Metazoa</taxon>
        <taxon>Ecdysozoa</taxon>
        <taxon>Arthropoda</taxon>
        <taxon>Hexapoda</taxon>
        <taxon>Insecta</taxon>
        <taxon>Pterygota</taxon>
        <taxon>Neoptera</taxon>
        <taxon>Endopterygota</taxon>
        <taxon>Lepidoptera</taxon>
        <taxon>Glossata</taxon>
        <taxon>Ditrysia</taxon>
        <taxon>Tineoidea</taxon>
        <taxon>Psychidae</taxon>
        <taxon>Oiketicinae</taxon>
        <taxon>Eumeta</taxon>
    </lineage>
</organism>
<keyword evidence="2" id="KW-1185">Reference proteome</keyword>
<reference evidence="1 2" key="1">
    <citation type="journal article" date="2019" name="Commun. Biol.">
        <title>The bagworm genome reveals a unique fibroin gene that provides high tensile strength.</title>
        <authorList>
            <person name="Kono N."/>
            <person name="Nakamura H."/>
            <person name="Ohtoshi R."/>
            <person name="Tomita M."/>
            <person name="Numata K."/>
            <person name="Arakawa K."/>
        </authorList>
    </citation>
    <scope>NUCLEOTIDE SEQUENCE [LARGE SCALE GENOMIC DNA]</scope>
</reference>